<comment type="caution">
    <text evidence="3">The sequence shown here is derived from an EMBL/GenBank/DDBJ whole genome shotgun (WGS) entry which is preliminary data.</text>
</comment>
<gene>
    <name evidence="3" type="ORF">OS493_000758</name>
</gene>
<dbReference type="OrthoDB" id="5989997at2759"/>
<dbReference type="EMBL" id="MU825396">
    <property type="protein sequence ID" value="KAJ7394921.1"/>
    <property type="molecule type" value="Genomic_DNA"/>
</dbReference>
<dbReference type="InterPro" id="IPR049163">
    <property type="entry name" value="Pif1-like_2B_dom"/>
</dbReference>
<sequence>MDDLEEQAIHIYFKRLPVDMNNRLALRKLPGPEFTFKAEHTNETKGMNWPGSLILHLRQGCPVMLVWNLNDELKNGSRGIFEQCVQDKLKVSFPGVGSVLIEKQTWFKRNKQGNVEAIDSMLERVIMKYVKIGGCQYLRDFRMDQKLKKTAELRKRVMERGKKKTQKSDSVPFKASRT</sequence>
<dbReference type="Pfam" id="PF21530">
    <property type="entry name" value="Pif1_2B_dom"/>
    <property type="match status" value="1"/>
</dbReference>
<accession>A0A9X0A7M8</accession>
<keyword evidence="4" id="KW-1185">Reference proteome</keyword>
<evidence type="ECO:0000313" key="4">
    <source>
        <dbReference type="Proteomes" id="UP001163046"/>
    </source>
</evidence>
<proteinExistence type="predicted"/>
<reference evidence="3" key="1">
    <citation type="submission" date="2023-01" db="EMBL/GenBank/DDBJ databases">
        <title>Genome assembly of the deep-sea coral Lophelia pertusa.</title>
        <authorList>
            <person name="Herrera S."/>
            <person name="Cordes E."/>
        </authorList>
    </citation>
    <scope>NUCLEOTIDE SEQUENCE</scope>
    <source>
        <strain evidence="3">USNM1676648</strain>
        <tissue evidence="3">Polyp</tissue>
    </source>
</reference>
<organism evidence="3 4">
    <name type="scientific">Desmophyllum pertusum</name>
    <dbReference type="NCBI Taxonomy" id="174260"/>
    <lineage>
        <taxon>Eukaryota</taxon>
        <taxon>Metazoa</taxon>
        <taxon>Cnidaria</taxon>
        <taxon>Anthozoa</taxon>
        <taxon>Hexacorallia</taxon>
        <taxon>Scleractinia</taxon>
        <taxon>Caryophylliina</taxon>
        <taxon>Caryophylliidae</taxon>
        <taxon>Desmophyllum</taxon>
    </lineage>
</organism>
<name>A0A9X0A7M8_9CNID</name>
<evidence type="ECO:0000313" key="3">
    <source>
        <dbReference type="EMBL" id="KAJ7394921.1"/>
    </source>
</evidence>
<feature type="domain" description="DNA helicase Pif1-like 2B" evidence="2">
    <location>
        <begin position="54"/>
        <end position="80"/>
    </location>
</feature>
<feature type="region of interest" description="Disordered" evidence="1">
    <location>
        <begin position="157"/>
        <end position="178"/>
    </location>
</feature>
<dbReference type="AlphaFoldDB" id="A0A9X0A7M8"/>
<protein>
    <recommendedName>
        <fullName evidence="2">DNA helicase Pif1-like 2B domain-containing protein</fullName>
    </recommendedName>
</protein>
<evidence type="ECO:0000259" key="2">
    <source>
        <dbReference type="Pfam" id="PF21530"/>
    </source>
</evidence>
<evidence type="ECO:0000256" key="1">
    <source>
        <dbReference type="SAM" id="MobiDB-lite"/>
    </source>
</evidence>
<dbReference type="Proteomes" id="UP001163046">
    <property type="component" value="Unassembled WGS sequence"/>
</dbReference>